<keyword evidence="2" id="KW-1185">Reference proteome</keyword>
<evidence type="ECO:0000313" key="1">
    <source>
        <dbReference type="EMBL" id="KAF9067325.1"/>
    </source>
</evidence>
<proteinExistence type="predicted"/>
<protein>
    <submittedName>
        <fullName evidence="1">Uncharacterized protein</fullName>
    </submittedName>
</protein>
<organism evidence="1 2">
    <name type="scientific">Rhodocollybia butyracea</name>
    <dbReference type="NCBI Taxonomy" id="206335"/>
    <lineage>
        <taxon>Eukaryota</taxon>
        <taxon>Fungi</taxon>
        <taxon>Dikarya</taxon>
        <taxon>Basidiomycota</taxon>
        <taxon>Agaricomycotina</taxon>
        <taxon>Agaricomycetes</taxon>
        <taxon>Agaricomycetidae</taxon>
        <taxon>Agaricales</taxon>
        <taxon>Marasmiineae</taxon>
        <taxon>Omphalotaceae</taxon>
        <taxon>Rhodocollybia</taxon>
    </lineage>
</organism>
<gene>
    <name evidence="1" type="ORF">BDP27DRAFT_924083</name>
</gene>
<dbReference type="EMBL" id="JADNRY010000075">
    <property type="protein sequence ID" value="KAF9067325.1"/>
    <property type="molecule type" value="Genomic_DNA"/>
</dbReference>
<comment type="caution">
    <text evidence="1">The sequence shown here is derived from an EMBL/GenBank/DDBJ whole genome shotgun (WGS) entry which is preliminary data.</text>
</comment>
<accession>A0A9P5PST9</accession>
<reference evidence="1" key="1">
    <citation type="submission" date="2020-11" db="EMBL/GenBank/DDBJ databases">
        <authorList>
            <consortium name="DOE Joint Genome Institute"/>
            <person name="Ahrendt S."/>
            <person name="Riley R."/>
            <person name="Andreopoulos W."/>
            <person name="Labutti K."/>
            <person name="Pangilinan J."/>
            <person name="Ruiz-Duenas F.J."/>
            <person name="Barrasa J.M."/>
            <person name="Sanchez-Garcia M."/>
            <person name="Camarero S."/>
            <person name="Miyauchi S."/>
            <person name="Serrano A."/>
            <person name="Linde D."/>
            <person name="Babiker R."/>
            <person name="Drula E."/>
            <person name="Ayuso-Fernandez I."/>
            <person name="Pacheco R."/>
            <person name="Padilla G."/>
            <person name="Ferreira P."/>
            <person name="Barriuso J."/>
            <person name="Kellner H."/>
            <person name="Castanera R."/>
            <person name="Alfaro M."/>
            <person name="Ramirez L."/>
            <person name="Pisabarro A.G."/>
            <person name="Kuo A."/>
            <person name="Tritt A."/>
            <person name="Lipzen A."/>
            <person name="He G."/>
            <person name="Yan M."/>
            <person name="Ng V."/>
            <person name="Cullen D."/>
            <person name="Martin F."/>
            <person name="Rosso M.-N."/>
            <person name="Henrissat B."/>
            <person name="Hibbett D."/>
            <person name="Martinez A.T."/>
            <person name="Grigoriev I.V."/>
        </authorList>
    </citation>
    <scope>NUCLEOTIDE SEQUENCE</scope>
    <source>
        <strain evidence="1">AH 40177</strain>
    </source>
</reference>
<dbReference type="AlphaFoldDB" id="A0A9P5PST9"/>
<name>A0A9P5PST9_9AGAR</name>
<sequence>MSEALCAPDALRYLYGVTHYSQLLVTLVNMTRQIVRDSEADDQLESFCRAILHTPVNIEEDLGAISYSSDQITDPQVILCLMACGYDGELDPDSPRTRVSSYRPRHLEPRSALLQVFHSYADGRPQPEVPTLVWQKLLRVSDRIPLTHASPSLLNALSNVETMFPGIPPEQSYPMTLNKFWGQFQYKWKTYDLFSPYDAKKELERRNGLGSLPDEWEEHTLLGLRYFVNVNGWVSHRWEDPRSMEQEEYMAPNPLLPLLPPIAGSFRYGGRRHRHYFRTSSEELLASHMRRRLPPLAYDP</sequence>
<dbReference type="Proteomes" id="UP000772434">
    <property type="component" value="Unassembled WGS sequence"/>
</dbReference>
<evidence type="ECO:0000313" key="2">
    <source>
        <dbReference type="Proteomes" id="UP000772434"/>
    </source>
</evidence>